<dbReference type="PROSITE" id="PS50075">
    <property type="entry name" value="CARRIER"/>
    <property type="match status" value="1"/>
</dbReference>
<evidence type="ECO:0000256" key="5">
    <source>
        <dbReference type="ARBA" id="ARBA00029454"/>
    </source>
</evidence>
<dbReference type="PROSITE" id="PS00455">
    <property type="entry name" value="AMP_BINDING"/>
    <property type="match status" value="1"/>
</dbReference>
<dbReference type="FunFam" id="1.10.1200.10:FF:000005">
    <property type="entry name" value="Nonribosomal peptide synthetase 1"/>
    <property type="match status" value="1"/>
</dbReference>
<keyword evidence="4" id="KW-0677">Repeat</keyword>
<dbReference type="FunFam" id="3.30.300.30:FF:000015">
    <property type="entry name" value="Nonribosomal peptide synthase SidD"/>
    <property type="match status" value="1"/>
</dbReference>
<dbReference type="AlphaFoldDB" id="A0A8H4MGI9"/>
<dbReference type="Pfam" id="PF00501">
    <property type="entry name" value="AMP-binding"/>
    <property type="match status" value="1"/>
</dbReference>
<gene>
    <name evidence="7" type="ORF">CNMCM6805_002443</name>
</gene>
<comment type="similarity">
    <text evidence="5">Belongs to the NRP synthetase family.</text>
</comment>
<dbReference type="SUPFAM" id="SSF47336">
    <property type="entry name" value="ACP-like"/>
    <property type="match status" value="1"/>
</dbReference>
<dbReference type="InterPro" id="IPR020845">
    <property type="entry name" value="AMP-binding_CS"/>
</dbReference>
<organism evidence="7 8">
    <name type="scientific">Aspergillus fumigatiaffinis</name>
    <dbReference type="NCBI Taxonomy" id="340414"/>
    <lineage>
        <taxon>Eukaryota</taxon>
        <taxon>Fungi</taxon>
        <taxon>Dikarya</taxon>
        <taxon>Ascomycota</taxon>
        <taxon>Pezizomycotina</taxon>
        <taxon>Eurotiomycetes</taxon>
        <taxon>Eurotiomycetidae</taxon>
        <taxon>Eurotiales</taxon>
        <taxon>Aspergillaceae</taxon>
        <taxon>Aspergillus</taxon>
        <taxon>Aspergillus subgen. Fumigati</taxon>
    </lineage>
</organism>
<dbReference type="PANTHER" id="PTHR45527">
    <property type="entry name" value="NONRIBOSOMAL PEPTIDE SYNTHETASE"/>
    <property type="match status" value="1"/>
</dbReference>
<dbReference type="OrthoDB" id="4510984at2759"/>
<dbReference type="Gene3D" id="1.10.1200.10">
    <property type="entry name" value="ACP-like"/>
    <property type="match status" value="1"/>
</dbReference>
<dbReference type="GO" id="GO:0044550">
    <property type="term" value="P:secondary metabolite biosynthetic process"/>
    <property type="evidence" value="ECO:0007669"/>
    <property type="project" value="TreeGrafter"/>
</dbReference>
<dbReference type="InterPro" id="IPR045851">
    <property type="entry name" value="AMP-bd_C_sf"/>
</dbReference>
<evidence type="ECO:0000259" key="6">
    <source>
        <dbReference type="PROSITE" id="PS50075"/>
    </source>
</evidence>
<dbReference type="Pfam" id="PF00550">
    <property type="entry name" value="PP-binding"/>
    <property type="match status" value="1"/>
</dbReference>
<dbReference type="PROSITE" id="PS00012">
    <property type="entry name" value="PHOSPHOPANTETHEINE"/>
    <property type="match status" value="1"/>
</dbReference>
<dbReference type="GO" id="GO:0031177">
    <property type="term" value="F:phosphopantetheine binding"/>
    <property type="evidence" value="ECO:0007669"/>
    <property type="project" value="TreeGrafter"/>
</dbReference>
<dbReference type="GO" id="GO:0043041">
    <property type="term" value="P:amino acid activation for nonribosomal peptide biosynthetic process"/>
    <property type="evidence" value="ECO:0007669"/>
    <property type="project" value="TreeGrafter"/>
</dbReference>
<reference evidence="7" key="2">
    <citation type="submission" date="2020-04" db="EMBL/GenBank/DDBJ databases">
        <authorList>
            <person name="Santos R.A.C."/>
            <person name="Steenwyk J.L."/>
            <person name="Rivero-Menendez O."/>
            <person name="Mead M.E."/>
            <person name="Silva L.P."/>
            <person name="Bastos R.W."/>
            <person name="Alastruey-Izquierdo A."/>
            <person name="Goldman G.H."/>
            <person name="Rokas A."/>
        </authorList>
    </citation>
    <scope>NUCLEOTIDE SEQUENCE</scope>
    <source>
        <strain evidence="7">CNM-CM6805</strain>
    </source>
</reference>
<evidence type="ECO:0000256" key="2">
    <source>
        <dbReference type="ARBA" id="ARBA00022553"/>
    </source>
</evidence>
<comment type="caution">
    <text evidence="7">The sequence shown here is derived from an EMBL/GenBank/DDBJ whole genome shotgun (WGS) entry which is preliminary data.</text>
</comment>
<dbReference type="InterPro" id="IPR009081">
    <property type="entry name" value="PP-bd_ACP"/>
</dbReference>
<keyword evidence="8" id="KW-1185">Reference proteome</keyword>
<evidence type="ECO:0000256" key="4">
    <source>
        <dbReference type="ARBA" id="ARBA00022737"/>
    </source>
</evidence>
<evidence type="ECO:0000313" key="7">
    <source>
        <dbReference type="EMBL" id="KAF4242819.1"/>
    </source>
</evidence>
<dbReference type="Gene3D" id="3.30.300.30">
    <property type="match status" value="1"/>
</dbReference>
<evidence type="ECO:0000313" key="8">
    <source>
        <dbReference type="Proteomes" id="UP000653565"/>
    </source>
</evidence>
<reference evidence="7" key="1">
    <citation type="journal article" date="2020" name="bioRxiv">
        <title>Genomic and phenotypic heterogeneity of clinical isolates of the human pathogens Aspergillus fumigatus, Aspergillus lentulus and Aspergillus fumigatiaffinis.</title>
        <authorList>
            <person name="dos Santos R.A.C."/>
            <person name="Steenwyk J.L."/>
            <person name="Rivero-Menendez O."/>
            <person name="Mead M.E."/>
            <person name="Silva L.P."/>
            <person name="Bastos R.W."/>
            <person name="Alastruey-Izquierdo A."/>
            <person name="Goldman G.H."/>
            <person name="Rokas A."/>
        </authorList>
    </citation>
    <scope>NUCLEOTIDE SEQUENCE</scope>
    <source>
        <strain evidence="7">CNM-CM6805</strain>
    </source>
</reference>
<keyword evidence="3" id="KW-0436">Ligase</keyword>
<dbReference type="GO" id="GO:0016874">
    <property type="term" value="F:ligase activity"/>
    <property type="evidence" value="ECO:0007669"/>
    <property type="project" value="UniProtKB-KW"/>
</dbReference>
<keyword evidence="1" id="KW-0596">Phosphopantetheine</keyword>
<dbReference type="EMBL" id="JAAAPX010000015">
    <property type="protein sequence ID" value="KAF4242819.1"/>
    <property type="molecule type" value="Genomic_DNA"/>
</dbReference>
<sequence>MLILPMARRTSASLSHVGAGLRPHRRGGYLNDPERGAVQFISPPAWLKSLDPSVPLSRRLYKTGDLVRHHVDGSIRYVGRKDHQAKLRGQRLELSEVENHLFDCFPNVREAIAEVIELDGQSTPSLVAFICQEEGRASGSTSDLFCVPNDTMHRDVLMAEAKLRLTVPSFMIPSLFIPVTHMPQAGNGKIDRYLLRATVATCPATQLQHYRVGVAANRAPSTPLERKLRLIWAAALRVEPETVGAADQFFHLGGNSIAAMNMVARLQDCGLQLTVANIFSHPRLADQALLLNPCLTSVSSFSNYALMISCNINAGSFLDINVSFDASVDPEQQIRRILSSFTKMILTIDTMLDIPVCEIQLRSASDHQELLLWNRELPVPPEESVWDTIRRHCLHSPEAPAVCACDGNFTYGELHHLSSRLAQHLSSYGVDTETAVPLLFEKSRWTTVGVLAVIQSGGAFLLLDPSLPLARLQFICRQANARVMLTSEKYLDIAAQLCEDYITVGNSHTKWKCDQPHSLMPKIRPENALYIVFTSGSTGEPKGAVI</sequence>
<accession>A0A8H4MGI9</accession>
<name>A0A8H4MGI9_9EURO</name>
<dbReference type="InterPro" id="IPR006162">
    <property type="entry name" value="Ppantetheine_attach_site"/>
</dbReference>
<dbReference type="InterPro" id="IPR036736">
    <property type="entry name" value="ACP-like_sf"/>
</dbReference>
<dbReference type="Proteomes" id="UP000653565">
    <property type="component" value="Unassembled WGS sequence"/>
</dbReference>
<dbReference type="InterPro" id="IPR000873">
    <property type="entry name" value="AMP-dep_synth/lig_dom"/>
</dbReference>
<keyword evidence="2" id="KW-0597">Phosphoprotein</keyword>
<dbReference type="SUPFAM" id="SSF56801">
    <property type="entry name" value="Acetyl-CoA synthetase-like"/>
    <property type="match status" value="2"/>
</dbReference>
<dbReference type="PANTHER" id="PTHR45527:SF1">
    <property type="entry name" value="FATTY ACID SYNTHASE"/>
    <property type="match status" value="1"/>
</dbReference>
<proteinExistence type="inferred from homology"/>
<evidence type="ECO:0000256" key="3">
    <source>
        <dbReference type="ARBA" id="ARBA00022598"/>
    </source>
</evidence>
<dbReference type="Gene3D" id="2.30.38.10">
    <property type="entry name" value="Luciferase, Domain 3"/>
    <property type="match status" value="1"/>
</dbReference>
<protein>
    <recommendedName>
        <fullName evidence="6">Carrier domain-containing protein</fullName>
    </recommendedName>
</protein>
<feature type="domain" description="Carrier" evidence="6">
    <location>
        <begin position="219"/>
        <end position="295"/>
    </location>
</feature>
<evidence type="ECO:0000256" key="1">
    <source>
        <dbReference type="ARBA" id="ARBA00022450"/>
    </source>
</evidence>
<dbReference type="GO" id="GO:0005737">
    <property type="term" value="C:cytoplasm"/>
    <property type="evidence" value="ECO:0007669"/>
    <property type="project" value="TreeGrafter"/>
</dbReference>
<dbReference type="Gene3D" id="3.40.50.980">
    <property type="match status" value="2"/>
</dbReference>